<evidence type="ECO:0000313" key="2">
    <source>
        <dbReference type="EMBL" id="QHT10644.1"/>
    </source>
</evidence>
<sequence>MQIPIIIGIIIGILTCLLIKNPKTFVDPFIVFGFVYFFVVFIFLTIKIGHTKFIRKNPLKYFWEVLFIGLITYLYLLLVYYFRGVLIMKDHPYFILFSLLMIAVHTLVELSGLYDR</sequence>
<evidence type="ECO:0000256" key="1">
    <source>
        <dbReference type="SAM" id="Phobius"/>
    </source>
</evidence>
<name>A0A6C0D3G8_9ZZZZ</name>
<feature type="transmembrane region" description="Helical" evidence="1">
    <location>
        <begin position="61"/>
        <end position="82"/>
    </location>
</feature>
<dbReference type="EMBL" id="MN739523">
    <property type="protein sequence ID" value="QHT10644.1"/>
    <property type="molecule type" value="Genomic_DNA"/>
</dbReference>
<protein>
    <submittedName>
        <fullName evidence="2">Uncharacterized protein</fullName>
    </submittedName>
</protein>
<reference evidence="2" key="1">
    <citation type="journal article" date="2020" name="Nature">
        <title>Giant virus diversity and host interactions through global metagenomics.</title>
        <authorList>
            <person name="Schulz F."/>
            <person name="Roux S."/>
            <person name="Paez-Espino D."/>
            <person name="Jungbluth S."/>
            <person name="Walsh D.A."/>
            <person name="Denef V.J."/>
            <person name="McMahon K.D."/>
            <person name="Konstantinidis K.T."/>
            <person name="Eloe-Fadrosh E.A."/>
            <person name="Kyrpides N.C."/>
            <person name="Woyke T."/>
        </authorList>
    </citation>
    <scope>NUCLEOTIDE SEQUENCE</scope>
    <source>
        <strain evidence="2">GVMAG-M-3300023174-107</strain>
    </source>
</reference>
<proteinExistence type="predicted"/>
<keyword evidence="1" id="KW-0812">Transmembrane</keyword>
<dbReference type="AlphaFoldDB" id="A0A6C0D3G8"/>
<keyword evidence="1" id="KW-0472">Membrane</keyword>
<feature type="transmembrane region" description="Helical" evidence="1">
    <location>
        <begin position="5"/>
        <end position="22"/>
    </location>
</feature>
<accession>A0A6C0D3G8</accession>
<keyword evidence="1" id="KW-1133">Transmembrane helix</keyword>
<feature type="transmembrane region" description="Helical" evidence="1">
    <location>
        <begin position="28"/>
        <end position="49"/>
    </location>
</feature>
<feature type="transmembrane region" description="Helical" evidence="1">
    <location>
        <begin position="94"/>
        <end position="114"/>
    </location>
</feature>
<organism evidence="2">
    <name type="scientific">viral metagenome</name>
    <dbReference type="NCBI Taxonomy" id="1070528"/>
    <lineage>
        <taxon>unclassified sequences</taxon>
        <taxon>metagenomes</taxon>
        <taxon>organismal metagenomes</taxon>
    </lineage>
</organism>